<dbReference type="InterPro" id="IPR043131">
    <property type="entry name" value="BCAT-like_N"/>
</dbReference>
<evidence type="ECO:0000256" key="10">
    <source>
        <dbReference type="RuleBase" id="RU004516"/>
    </source>
</evidence>
<sequence length="409" mass="46038">MSHSLTTMRRFVLSYACCTARNSNALQVTKRFIQSDQSQAPFIEVPNTFHAKDLEHTPTKEPKSKTPNEKLVFGKQFTDHMLEVEWEESKGWGKPRIVPYHNLSLAPSCSALHYAIQCFEGMKAYTNGKEEFLFRPDMNAKRLNRSCSRLGLPTFNEEEFVKAIAKLVNVEREWIPKERGYSLYIRPTVISTEETLGVLPPKKALLYVIMSPVGPYFKTGFAAVKLLADPRYVRAFPGGTGHVKLGANYGPTILPQIEAAKKGYSQVLWLFGENHEISEVGTMNIFFYITNEKGEEELVTAPLNDTVLPGVTRDTIINITKNEWGMNVSERVFTMKDLNLCIVENRIHEAFGAGTACVVSPVKAISFKDEEFAIPVPEKGLAVKLVNHILGIQYGDIESPYRVKINDLL</sequence>
<comment type="catalytic activity">
    <reaction evidence="11">
        <text>L-isoleucine + 2-oxoglutarate = (S)-3-methyl-2-oxopentanoate + L-glutamate</text>
        <dbReference type="Rhea" id="RHEA:24801"/>
        <dbReference type="ChEBI" id="CHEBI:16810"/>
        <dbReference type="ChEBI" id="CHEBI:29985"/>
        <dbReference type="ChEBI" id="CHEBI:35146"/>
        <dbReference type="ChEBI" id="CHEBI:58045"/>
        <dbReference type="EC" id="2.6.1.42"/>
    </reaction>
</comment>
<dbReference type="GO" id="GO:0009082">
    <property type="term" value="P:branched-chain amino acid biosynthetic process"/>
    <property type="evidence" value="ECO:0007669"/>
    <property type="project" value="UniProtKB-KW"/>
</dbReference>
<comment type="catalytic activity">
    <reaction evidence="11">
        <text>L-leucine + 2-oxoglutarate = 4-methyl-2-oxopentanoate + L-glutamate</text>
        <dbReference type="Rhea" id="RHEA:18321"/>
        <dbReference type="ChEBI" id="CHEBI:16810"/>
        <dbReference type="ChEBI" id="CHEBI:17865"/>
        <dbReference type="ChEBI" id="CHEBI:29985"/>
        <dbReference type="ChEBI" id="CHEBI:57427"/>
        <dbReference type="EC" id="2.6.1.42"/>
    </reaction>
</comment>
<keyword evidence="4 11" id="KW-0028">Amino-acid biosynthesis</keyword>
<evidence type="ECO:0000256" key="1">
    <source>
        <dbReference type="ARBA" id="ARBA00001933"/>
    </source>
</evidence>
<dbReference type="Gene3D" id="3.20.10.10">
    <property type="entry name" value="D-amino Acid Aminotransferase, subunit A, domain 2"/>
    <property type="match status" value="1"/>
</dbReference>
<evidence type="ECO:0000256" key="4">
    <source>
        <dbReference type="ARBA" id="ARBA00022605"/>
    </source>
</evidence>
<dbReference type="Proteomes" id="UP001431209">
    <property type="component" value="Unassembled WGS sequence"/>
</dbReference>
<keyword evidence="7 11" id="KW-0100">Branched-chain amino acid biosynthesis</keyword>
<dbReference type="GO" id="GO:0004084">
    <property type="term" value="F:branched-chain-amino-acid transaminase activity"/>
    <property type="evidence" value="ECO:0007669"/>
    <property type="project" value="UniProtKB-EC"/>
</dbReference>
<dbReference type="InterPro" id="IPR018300">
    <property type="entry name" value="Aminotrans_IV_CS"/>
</dbReference>
<evidence type="ECO:0000256" key="2">
    <source>
        <dbReference type="ARBA" id="ARBA00009320"/>
    </source>
</evidence>
<accession>A0AAW2YI34</accession>
<evidence type="ECO:0000256" key="9">
    <source>
        <dbReference type="RuleBase" id="RU004106"/>
    </source>
</evidence>
<dbReference type="Pfam" id="PF01063">
    <property type="entry name" value="Aminotran_4"/>
    <property type="match status" value="1"/>
</dbReference>
<dbReference type="InterPro" id="IPR033939">
    <property type="entry name" value="BCAT_family"/>
</dbReference>
<dbReference type="CDD" id="cd01557">
    <property type="entry name" value="BCAT_beta_family"/>
    <property type="match status" value="1"/>
</dbReference>
<keyword evidence="13" id="KW-1185">Reference proteome</keyword>
<comment type="similarity">
    <text evidence="2 9">Belongs to the class-IV pyridoxal-phosphate-dependent aminotransferase family.</text>
</comment>
<dbReference type="NCBIfam" id="TIGR01123">
    <property type="entry name" value="ilvE_II"/>
    <property type="match status" value="1"/>
</dbReference>
<evidence type="ECO:0000256" key="7">
    <source>
        <dbReference type="ARBA" id="ARBA00023304"/>
    </source>
</evidence>
<dbReference type="PANTHER" id="PTHR11825">
    <property type="entry name" value="SUBGROUP IIII AMINOTRANSFERASE"/>
    <property type="match status" value="1"/>
</dbReference>
<evidence type="ECO:0000256" key="6">
    <source>
        <dbReference type="ARBA" id="ARBA00022898"/>
    </source>
</evidence>
<evidence type="ECO:0000256" key="11">
    <source>
        <dbReference type="RuleBase" id="RU004517"/>
    </source>
</evidence>
<comment type="catalytic activity">
    <reaction evidence="11">
        <text>L-valine + 2-oxoglutarate = 3-methyl-2-oxobutanoate + L-glutamate</text>
        <dbReference type="Rhea" id="RHEA:24813"/>
        <dbReference type="ChEBI" id="CHEBI:11851"/>
        <dbReference type="ChEBI" id="CHEBI:16810"/>
        <dbReference type="ChEBI" id="CHEBI:29985"/>
        <dbReference type="ChEBI" id="CHEBI:57762"/>
        <dbReference type="EC" id="2.6.1.42"/>
    </reaction>
</comment>
<dbReference type="InterPro" id="IPR001544">
    <property type="entry name" value="Aminotrans_IV"/>
</dbReference>
<comment type="cofactor">
    <cofactor evidence="1 10">
        <name>pyridoxal 5'-phosphate</name>
        <dbReference type="ChEBI" id="CHEBI:597326"/>
    </cofactor>
</comment>
<dbReference type="InterPro" id="IPR043132">
    <property type="entry name" value="BCAT-like_C"/>
</dbReference>
<dbReference type="PIRSF" id="PIRSF006468">
    <property type="entry name" value="BCAT1"/>
    <property type="match status" value="1"/>
</dbReference>
<evidence type="ECO:0000256" key="3">
    <source>
        <dbReference type="ARBA" id="ARBA00022576"/>
    </source>
</evidence>
<feature type="modified residue" description="N6-(pyridoxal phosphate)lysine" evidence="8">
    <location>
        <position position="244"/>
    </location>
</feature>
<keyword evidence="6 10" id="KW-0663">Pyridoxal phosphate</keyword>
<name>A0AAW2YI34_9EUKA</name>
<dbReference type="SUPFAM" id="SSF56752">
    <property type="entry name" value="D-aminoacid aminotransferase-like PLP-dependent enzymes"/>
    <property type="match status" value="1"/>
</dbReference>
<dbReference type="FunFam" id="3.30.470.10:FF:000002">
    <property type="entry name" value="Branched-chain-amino-acid aminotransferase"/>
    <property type="match status" value="1"/>
</dbReference>
<comment type="caution">
    <text evidence="12">The sequence shown here is derived from an EMBL/GenBank/DDBJ whole genome shotgun (WGS) entry which is preliminary data.</text>
</comment>
<dbReference type="InterPro" id="IPR036038">
    <property type="entry name" value="Aminotransferase-like"/>
</dbReference>
<dbReference type="EMBL" id="JAOPGA020000108">
    <property type="protein sequence ID" value="KAL0476852.1"/>
    <property type="molecule type" value="Genomic_DNA"/>
</dbReference>
<dbReference type="InterPro" id="IPR005786">
    <property type="entry name" value="B_amino_transII"/>
</dbReference>
<dbReference type="PANTHER" id="PTHR11825:SF44">
    <property type="entry name" value="BRANCHED-CHAIN-AMINO-ACID AMINOTRANSFERASE"/>
    <property type="match status" value="1"/>
</dbReference>
<reference evidence="12 13" key="1">
    <citation type="submission" date="2024-03" db="EMBL/GenBank/DDBJ databases">
        <title>The Acrasis kona genome and developmental transcriptomes reveal deep origins of eukaryotic multicellular pathways.</title>
        <authorList>
            <person name="Sheikh S."/>
            <person name="Fu C.-J."/>
            <person name="Brown M.W."/>
            <person name="Baldauf S.L."/>
        </authorList>
    </citation>
    <scope>NUCLEOTIDE SEQUENCE [LARGE SCALE GENOMIC DNA]</scope>
    <source>
        <strain evidence="12 13">ATCC MYA-3509</strain>
    </source>
</reference>
<gene>
    <name evidence="12" type="ORF">AKO1_005679</name>
</gene>
<dbReference type="NCBIfam" id="NF009897">
    <property type="entry name" value="PRK13357.1"/>
    <property type="match status" value="1"/>
</dbReference>
<dbReference type="EC" id="2.6.1.42" evidence="11"/>
<evidence type="ECO:0000313" key="13">
    <source>
        <dbReference type="Proteomes" id="UP001431209"/>
    </source>
</evidence>
<dbReference type="FunFam" id="3.20.10.10:FF:000004">
    <property type="entry name" value="Branched-chain-amino-acid aminotransferase"/>
    <property type="match status" value="1"/>
</dbReference>
<evidence type="ECO:0000256" key="5">
    <source>
        <dbReference type="ARBA" id="ARBA00022679"/>
    </source>
</evidence>
<keyword evidence="3 11" id="KW-0032">Aminotransferase</keyword>
<proteinExistence type="inferred from homology"/>
<dbReference type="PROSITE" id="PS00770">
    <property type="entry name" value="AA_TRANSFER_CLASS_4"/>
    <property type="match status" value="1"/>
</dbReference>
<evidence type="ECO:0000256" key="8">
    <source>
        <dbReference type="PIRSR" id="PIRSR006468-1"/>
    </source>
</evidence>
<protein>
    <recommendedName>
        <fullName evidence="11">Branched-chain-amino-acid aminotransferase</fullName>
        <ecNumber evidence="11">2.6.1.42</ecNumber>
    </recommendedName>
</protein>
<dbReference type="AlphaFoldDB" id="A0AAW2YI34"/>
<keyword evidence="5 11" id="KW-0808">Transferase</keyword>
<evidence type="ECO:0000313" key="12">
    <source>
        <dbReference type="EMBL" id="KAL0476852.1"/>
    </source>
</evidence>
<organism evidence="12 13">
    <name type="scientific">Acrasis kona</name>
    <dbReference type="NCBI Taxonomy" id="1008807"/>
    <lineage>
        <taxon>Eukaryota</taxon>
        <taxon>Discoba</taxon>
        <taxon>Heterolobosea</taxon>
        <taxon>Tetramitia</taxon>
        <taxon>Eutetramitia</taxon>
        <taxon>Acrasidae</taxon>
        <taxon>Acrasis</taxon>
    </lineage>
</organism>
<dbReference type="GO" id="GO:0008652">
    <property type="term" value="P:amino acid biosynthetic process"/>
    <property type="evidence" value="ECO:0007669"/>
    <property type="project" value="UniProtKB-KW"/>
</dbReference>
<dbReference type="Gene3D" id="3.30.470.10">
    <property type="match status" value="1"/>
</dbReference>